<evidence type="ECO:0000313" key="2">
    <source>
        <dbReference type="EMBL" id="MDR7948596.1"/>
    </source>
</evidence>
<reference evidence="2" key="3">
    <citation type="submission" date="2024-05" db="EMBL/GenBank/DDBJ databases">
        <title>Glyphosate-induced phosphonatase operons in soil bacteria of genus Achromobacter.</title>
        <authorList>
            <person name="Epiktetov D.O."/>
            <person name="Sviridov A.V."/>
            <person name="Tarlachkov S.V."/>
            <person name="Shushkova T.V."/>
            <person name="Toropygin I.Y."/>
            <person name="Leontievsky A."/>
        </authorList>
    </citation>
    <scope>NUCLEOTIDE SEQUENCE</scope>
    <source>
        <strain evidence="2">Kg 16</strain>
    </source>
</reference>
<accession>A0AAD2J1U7</accession>
<dbReference type="AlphaFoldDB" id="A0AAD2J1U7"/>
<dbReference type="Proteomes" id="UP000044098">
    <property type="component" value="Unassembled WGS sequence"/>
</dbReference>
<dbReference type="EMBL" id="JAVKVN010000012">
    <property type="protein sequence ID" value="MDR7948596.1"/>
    <property type="molecule type" value="Genomic_DNA"/>
</dbReference>
<name>A0AAD2J1U7_ACHAE</name>
<protein>
    <submittedName>
        <fullName evidence="2">Cupin domain-containing protein</fullName>
    </submittedName>
</protein>
<evidence type="ECO:0000313" key="1">
    <source>
        <dbReference type="EMBL" id="CUJ38492.1"/>
    </source>
</evidence>
<reference evidence="1 3" key="1">
    <citation type="submission" date="2015-09" db="EMBL/GenBank/DDBJ databases">
        <authorList>
            <consortium name="Pathogen Informatics"/>
        </authorList>
    </citation>
    <scope>NUCLEOTIDE SEQUENCE [LARGE SCALE GENOMIC DNA]</scope>
    <source>
        <strain evidence="1 3">2789STDY5608625</strain>
    </source>
</reference>
<gene>
    <name evidence="1" type="ORF">ERS370000_03752</name>
    <name evidence="2" type="ORF">RIU57_25980</name>
</gene>
<dbReference type="Gene3D" id="2.60.120.10">
    <property type="entry name" value="Jelly Rolls"/>
    <property type="match status" value="1"/>
</dbReference>
<dbReference type="SUPFAM" id="SSF51182">
    <property type="entry name" value="RmlC-like cupins"/>
    <property type="match status" value="1"/>
</dbReference>
<dbReference type="GeneID" id="84696981"/>
<organism evidence="1 3">
    <name type="scientific">Achromobacter aegrifaciens</name>
    <dbReference type="NCBI Taxonomy" id="1287736"/>
    <lineage>
        <taxon>Bacteria</taxon>
        <taxon>Pseudomonadati</taxon>
        <taxon>Pseudomonadota</taxon>
        <taxon>Betaproteobacteria</taxon>
        <taxon>Burkholderiales</taxon>
        <taxon>Alcaligenaceae</taxon>
        <taxon>Achromobacter</taxon>
    </lineage>
</organism>
<sequence>MALKHAAFLDVIDIRTPHREHGEAVSVSLMKTAHMQLLQLALPAGKGLPQHAVAGEITIHCIAGEVSLALRDGVRQLRENQLVALAAHEPHALQAVRDATVLVTVLHAPA</sequence>
<proteinExistence type="predicted"/>
<dbReference type="InterPro" id="IPR014710">
    <property type="entry name" value="RmlC-like_jellyroll"/>
</dbReference>
<dbReference type="RefSeq" id="WP_054456045.1">
    <property type="nucleotide sequence ID" value="NZ_CADIJY010000004.1"/>
</dbReference>
<dbReference type="InterPro" id="IPR011051">
    <property type="entry name" value="RmlC_Cupin_sf"/>
</dbReference>
<evidence type="ECO:0000313" key="4">
    <source>
        <dbReference type="Proteomes" id="UP001264156"/>
    </source>
</evidence>
<reference evidence="4" key="2">
    <citation type="submission" date="2023-07" db="EMBL/GenBank/DDBJ databases">
        <title>Glyphosate-induced phosphonatase operons in soil bacteria of genus Achromobacter.</title>
        <authorList>
            <person name="Epiktetov D.O."/>
            <person name="Sviridov A.V."/>
            <person name="Tarlachkov S.V."/>
            <person name="Shushkova T.V."/>
            <person name="Toropygin I.Y."/>
            <person name="Leontievsky A."/>
        </authorList>
    </citation>
    <scope>NUCLEOTIDE SEQUENCE [LARGE SCALE GENOMIC DNA]</scope>
    <source>
        <strain evidence="4">Kg 16</strain>
    </source>
</reference>
<keyword evidence="4" id="KW-1185">Reference proteome</keyword>
<dbReference type="Proteomes" id="UP001264156">
    <property type="component" value="Unassembled WGS sequence"/>
</dbReference>
<comment type="caution">
    <text evidence="1">The sequence shown here is derived from an EMBL/GenBank/DDBJ whole genome shotgun (WGS) entry which is preliminary data.</text>
</comment>
<evidence type="ECO:0000313" key="3">
    <source>
        <dbReference type="Proteomes" id="UP000044098"/>
    </source>
</evidence>
<dbReference type="EMBL" id="CYTK01000006">
    <property type="protein sequence ID" value="CUJ38492.1"/>
    <property type="molecule type" value="Genomic_DNA"/>
</dbReference>